<name>A0A1I0NQL1_9EURY</name>
<reference evidence="1 2" key="1">
    <citation type="submission" date="2016-10" db="EMBL/GenBank/DDBJ databases">
        <authorList>
            <person name="de Groot N.N."/>
        </authorList>
    </citation>
    <scope>NUCLEOTIDE SEQUENCE [LARGE SCALE GENOMIC DNA]</scope>
    <source>
        <strain evidence="1 2">CGMCC 1.5337</strain>
    </source>
</reference>
<evidence type="ECO:0000313" key="2">
    <source>
        <dbReference type="Proteomes" id="UP000198518"/>
    </source>
</evidence>
<dbReference type="AlphaFoldDB" id="A0A1I0NQL1"/>
<organism evidence="1 2">
    <name type="scientific">Halobacterium jilantaiense</name>
    <dbReference type="NCBI Taxonomy" id="355548"/>
    <lineage>
        <taxon>Archaea</taxon>
        <taxon>Methanobacteriati</taxon>
        <taxon>Methanobacteriota</taxon>
        <taxon>Stenosarchaea group</taxon>
        <taxon>Halobacteria</taxon>
        <taxon>Halobacteriales</taxon>
        <taxon>Halobacteriaceae</taxon>
        <taxon>Halobacterium</taxon>
    </lineage>
</organism>
<dbReference type="Proteomes" id="UP000198518">
    <property type="component" value="Unassembled WGS sequence"/>
</dbReference>
<proteinExistence type="predicted"/>
<evidence type="ECO:0000313" key="1">
    <source>
        <dbReference type="EMBL" id="SEW03190.1"/>
    </source>
</evidence>
<accession>A0A1I0NQL1</accession>
<dbReference type="InterPro" id="IPR046174">
    <property type="entry name" value="DUF6176"/>
</dbReference>
<dbReference type="Pfam" id="PF19673">
    <property type="entry name" value="DUF6176"/>
    <property type="match status" value="1"/>
</dbReference>
<dbReference type="RefSeq" id="WP_089668290.1">
    <property type="nucleotide sequence ID" value="NZ_FOJA01000001.1"/>
</dbReference>
<gene>
    <name evidence="1" type="ORF">SAMN04487945_1035</name>
</gene>
<dbReference type="EMBL" id="FOJA01000001">
    <property type="protein sequence ID" value="SEW03190.1"/>
    <property type="molecule type" value="Genomic_DNA"/>
</dbReference>
<sequence length="114" mass="13220">MADVVLSKQKIADGKTERLREWAAEVQNRRDEAVVTLRDEGMHSETAFVEHTDDGDFLVYYMKADDIDAVYEALEDSSHDIDEDHERVLMDVLEDGEEVGDYEFLYHLENPDRP</sequence>
<dbReference type="OrthoDB" id="197321at2157"/>
<keyword evidence="2" id="KW-1185">Reference proteome</keyword>
<protein>
    <submittedName>
        <fullName evidence="1">Uncharacterized protein</fullName>
    </submittedName>
</protein>